<organism evidence="2 3">
    <name type="scientific">Linnemannia gamsii</name>
    <dbReference type="NCBI Taxonomy" id="64522"/>
    <lineage>
        <taxon>Eukaryota</taxon>
        <taxon>Fungi</taxon>
        <taxon>Fungi incertae sedis</taxon>
        <taxon>Mucoromycota</taxon>
        <taxon>Mortierellomycotina</taxon>
        <taxon>Mortierellomycetes</taxon>
        <taxon>Mortierellales</taxon>
        <taxon>Mortierellaceae</taxon>
        <taxon>Linnemannia</taxon>
    </lineage>
</organism>
<comment type="caution">
    <text evidence="2">The sequence shown here is derived from an EMBL/GenBank/DDBJ whole genome shotgun (WGS) entry which is preliminary data.</text>
</comment>
<feature type="region of interest" description="Disordered" evidence="1">
    <location>
        <begin position="285"/>
        <end position="325"/>
    </location>
</feature>
<feature type="compositionally biased region" description="Acidic residues" evidence="1">
    <location>
        <begin position="313"/>
        <end position="324"/>
    </location>
</feature>
<feature type="compositionally biased region" description="Low complexity" evidence="1">
    <location>
        <begin position="286"/>
        <end position="298"/>
    </location>
</feature>
<sequence length="341" mass="37998">MFEATALLDFKSFRVFFELVGSGGNGQETDKDIVQFIFPLNNTDTLAATFALAGPPQEAKESSPRYGGHVTFRSSAIVGSCHREPFQEVPDQASTSTFVELNNRGASNHFYFIVDLLLKEQGSEEEGQHSIALFGVPDSYSNNNDDSPYGNSDVSDDPGDSEDSENYEDVLVEPEKQEILDKAQSFFEEQYLYGTWRMWMQTQRDRVKPIEEGAEPATKKTSKLHPKNEPFKDKNDKDDQENMDAESGGSSQSWGDLGSETATIVQTLAPDISNILATMAKSAVLKSSKTLPKPSSEPSYEHQGRNAKRTYSDVEDGYDDDDDASSFLSRDRLYALKKQRL</sequence>
<reference evidence="2" key="1">
    <citation type="journal article" date="2020" name="Fungal Divers.">
        <title>Resolving the Mortierellaceae phylogeny through synthesis of multi-gene phylogenetics and phylogenomics.</title>
        <authorList>
            <person name="Vandepol N."/>
            <person name="Liber J."/>
            <person name="Desiro A."/>
            <person name="Na H."/>
            <person name="Kennedy M."/>
            <person name="Barry K."/>
            <person name="Grigoriev I.V."/>
            <person name="Miller A.N."/>
            <person name="O'Donnell K."/>
            <person name="Stajich J.E."/>
            <person name="Bonito G."/>
        </authorList>
    </citation>
    <scope>NUCLEOTIDE SEQUENCE</scope>
    <source>
        <strain evidence="2">NVP60</strain>
    </source>
</reference>
<feature type="region of interest" description="Disordered" evidence="1">
    <location>
        <begin position="210"/>
        <end position="257"/>
    </location>
</feature>
<keyword evidence="3" id="KW-1185">Reference proteome</keyword>
<gene>
    <name evidence="2" type="ORF">BGZ97_002100</name>
</gene>
<feature type="region of interest" description="Disordered" evidence="1">
    <location>
        <begin position="136"/>
        <end position="167"/>
    </location>
</feature>
<proteinExistence type="predicted"/>
<dbReference type="EMBL" id="JAAAIN010000145">
    <property type="protein sequence ID" value="KAG0319449.1"/>
    <property type="molecule type" value="Genomic_DNA"/>
</dbReference>
<feature type="compositionally biased region" description="Polar residues" evidence="1">
    <location>
        <begin position="139"/>
        <end position="153"/>
    </location>
</feature>
<name>A0A9P6RI05_9FUNG</name>
<accession>A0A9P6RI05</accession>
<dbReference type="Proteomes" id="UP000823405">
    <property type="component" value="Unassembled WGS sequence"/>
</dbReference>
<feature type="compositionally biased region" description="Polar residues" evidence="1">
    <location>
        <begin position="248"/>
        <end position="257"/>
    </location>
</feature>
<evidence type="ECO:0000256" key="1">
    <source>
        <dbReference type="SAM" id="MobiDB-lite"/>
    </source>
</evidence>
<dbReference type="OrthoDB" id="10504456at2759"/>
<dbReference type="AlphaFoldDB" id="A0A9P6RI05"/>
<feature type="compositionally biased region" description="Acidic residues" evidence="1">
    <location>
        <begin position="154"/>
        <end position="167"/>
    </location>
</feature>
<evidence type="ECO:0000313" key="2">
    <source>
        <dbReference type="EMBL" id="KAG0319449.1"/>
    </source>
</evidence>
<feature type="compositionally biased region" description="Basic and acidic residues" evidence="1">
    <location>
        <begin position="226"/>
        <end position="237"/>
    </location>
</feature>
<evidence type="ECO:0000313" key="3">
    <source>
        <dbReference type="Proteomes" id="UP000823405"/>
    </source>
</evidence>
<protein>
    <submittedName>
        <fullName evidence="2">Uncharacterized protein</fullName>
    </submittedName>
</protein>